<dbReference type="AlphaFoldDB" id="A0AAV3UP00"/>
<organism evidence="2 3">
    <name type="scientific">Haladaptatus pallidirubidus</name>
    <dbReference type="NCBI Taxonomy" id="1008152"/>
    <lineage>
        <taxon>Archaea</taxon>
        <taxon>Methanobacteriati</taxon>
        <taxon>Methanobacteriota</taxon>
        <taxon>Stenosarchaea group</taxon>
        <taxon>Halobacteria</taxon>
        <taxon>Halobacteriales</taxon>
        <taxon>Haladaptataceae</taxon>
        <taxon>Haladaptatus</taxon>
    </lineage>
</organism>
<reference evidence="2 3" key="1">
    <citation type="journal article" date="2019" name="Int. J. Syst. Evol. Microbiol.">
        <title>The Global Catalogue of Microorganisms (GCM) 10K type strain sequencing project: providing services to taxonomists for standard genome sequencing and annotation.</title>
        <authorList>
            <consortium name="The Broad Institute Genomics Platform"/>
            <consortium name="The Broad Institute Genome Sequencing Center for Infectious Disease"/>
            <person name="Wu L."/>
            <person name="Ma J."/>
        </authorList>
    </citation>
    <scope>NUCLEOTIDE SEQUENCE [LARGE SCALE GENOMIC DNA]</scope>
    <source>
        <strain evidence="2 3">JCM 17504</strain>
    </source>
</reference>
<evidence type="ECO:0000313" key="2">
    <source>
        <dbReference type="EMBL" id="GAA5059693.1"/>
    </source>
</evidence>
<dbReference type="RefSeq" id="WP_227773537.1">
    <property type="nucleotide sequence ID" value="NZ_BAABKX010000018.1"/>
</dbReference>
<dbReference type="SUPFAM" id="SSF51735">
    <property type="entry name" value="NAD(P)-binding Rossmann-fold domains"/>
    <property type="match status" value="1"/>
</dbReference>
<dbReference type="PANTHER" id="PTHR48079">
    <property type="entry name" value="PROTEIN YEEZ"/>
    <property type="match status" value="1"/>
</dbReference>
<evidence type="ECO:0000259" key="1">
    <source>
        <dbReference type="Pfam" id="PF01370"/>
    </source>
</evidence>
<name>A0AAV3UP00_9EURY</name>
<feature type="domain" description="NAD-dependent epimerase/dehydratase" evidence="1">
    <location>
        <begin position="6"/>
        <end position="216"/>
    </location>
</feature>
<dbReference type="GeneID" id="68613740"/>
<dbReference type="Proteomes" id="UP001501729">
    <property type="component" value="Unassembled WGS sequence"/>
</dbReference>
<dbReference type="GO" id="GO:0004029">
    <property type="term" value="F:aldehyde dehydrogenase (NAD+) activity"/>
    <property type="evidence" value="ECO:0007669"/>
    <property type="project" value="TreeGrafter"/>
</dbReference>
<dbReference type="InterPro" id="IPR051783">
    <property type="entry name" value="NAD(P)-dependent_oxidoreduct"/>
</dbReference>
<keyword evidence="3" id="KW-1185">Reference proteome</keyword>
<accession>A0AAV3UP00</accession>
<dbReference type="Gene3D" id="3.40.50.720">
    <property type="entry name" value="NAD(P)-binding Rossmann-like Domain"/>
    <property type="match status" value="1"/>
</dbReference>
<dbReference type="EMBL" id="BAABKX010000018">
    <property type="protein sequence ID" value="GAA5059693.1"/>
    <property type="molecule type" value="Genomic_DNA"/>
</dbReference>
<protein>
    <submittedName>
        <fullName evidence="2">NAD-dependent epimerase/dehydratase family protein</fullName>
    </submittedName>
</protein>
<comment type="caution">
    <text evidence="2">The sequence shown here is derived from an EMBL/GenBank/DDBJ whole genome shotgun (WGS) entry which is preliminary data.</text>
</comment>
<evidence type="ECO:0000313" key="3">
    <source>
        <dbReference type="Proteomes" id="UP001501729"/>
    </source>
</evidence>
<proteinExistence type="predicted"/>
<dbReference type="Pfam" id="PF01370">
    <property type="entry name" value="Epimerase"/>
    <property type="match status" value="1"/>
</dbReference>
<gene>
    <name evidence="2" type="ORF">GCM10025751_43980</name>
</gene>
<sequence>MGVRYLVTGATGALGGAVVERLLESNPDDRIRVFVRSKRRFRERFPNPRIEIVRGNILIPFNVRRAVRNVDVVFHCINFPLMNYYHTLESARLLVAVIGDSHTHVVYPGNTWVFEIQEPRSGKPPISPETTIDPPSRVARIKAEADAALSRAPFPTTVVHLPDFYGPGVTNDLVRPLFDRPIAGKNVLFPAPVDVPHEFVFIEDAARALTSVADSPGDQSADSRDGRRFTVGTEPTTVNAFTRNVYDMAETNGRIRGLPAWMLRGGALFSERVEVVREILHVFTHDTTMTGDVIREAVGFEPRTDYEDGIRRTVAWFEGAR</sequence>
<dbReference type="GO" id="GO:0005737">
    <property type="term" value="C:cytoplasm"/>
    <property type="evidence" value="ECO:0007669"/>
    <property type="project" value="TreeGrafter"/>
</dbReference>
<dbReference type="InterPro" id="IPR036291">
    <property type="entry name" value="NAD(P)-bd_dom_sf"/>
</dbReference>
<dbReference type="InterPro" id="IPR001509">
    <property type="entry name" value="Epimerase_deHydtase"/>
</dbReference>
<dbReference type="PANTHER" id="PTHR48079:SF6">
    <property type="entry name" value="NAD(P)-BINDING DOMAIN-CONTAINING PROTEIN-RELATED"/>
    <property type="match status" value="1"/>
</dbReference>